<protein>
    <submittedName>
        <fullName evidence="2">Uncharacterized protein</fullName>
    </submittedName>
</protein>
<dbReference type="InterPro" id="IPR042226">
    <property type="entry name" value="eFR1_2_sf"/>
</dbReference>
<evidence type="ECO:0000256" key="1">
    <source>
        <dbReference type="SAM" id="MobiDB-lite"/>
    </source>
</evidence>
<dbReference type="SUPFAM" id="SSF55315">
    <property type="entry name" value="L30e-like"/>
    <property type="match status" value="1"/>
</dbReference>
<name>A0A846TTQ7_9MICC</name>
<dbReference type="Proteomes" id="UP000521379">
    <property type="component" value="Unassembled WGS sequence"/>
</dbReference>
<evidence type="ECO:0000313" key="3">
    <source>
        <dbReference type="Proteomes" id="UP000521379"/>
    </source>
</evidence>
<gene>
    <name evidence="2" type="ORF">GTW58_01575</name>
</gene>
<organism evidence="2 3">
    <name type="scientific">Kocuria subflava</name>
    <dbReference type="NCBI Taxonomy" id="1736139"/>
    <lineage>
        <taxon>Bacteria</taxon>
        <taxon>Bacillati</taxon>
        <taxon>Actinomycetota</taxon>
        <taxon>Actinomycetes</taxon>
        <taxon>Micrococcales</taxon>
        <taxon>Micrococcaceae</taxon>
        <taxon>Kocuria</taxon>
    </lineage>
</organism>
<dbReference type="InterPro" id="IPR040701">
    <property type="entry name" value="Bact_RF_family2"/>
</dbReference>
<dbReference type="EMBL" id="JAAVUN010000002">
    <property type="protein sequence ID" value="NKE08657.1"/>
    <property type="molecule type" value="Genomic_DNA"/>
</dbReference>
<keyword evidence="3" id="KW-1185">Reference proteome</keyword>
<dbReference type="Pfam" id="PF18844">
    <property type="entry name" value="baeRF_family2"/>
    <property type="match status" value="1"/>
</dbReference>
<dbReference type="AlphaFoldDB" id="A0A846TTQ7"/>
<dbReference type="InterPro" id="IPR029064">
    <property type="entry name" value="Ribosomal_eL30-like_sf"/>
</dbReference>
<dbReference type="Gene3D" id="3.30.1330.30">
    <property type="match status" value="1"/>
</dbReference>
<accession>A0A846TTQ7</accession>
<comment type="caution">
    <text evidence="2">The sequence shown here is derived from an EMBL/GenBank/DDBJ whole genome shotgun (WGS) entry which is preliminary data.</text>
</comment>
<reference evidence="2 3" key="1">
    <citation type="submission" date="2020-02" db="EMBL/GenBank/DDBJ databases">
        <authorList>
            <person name="Sun Q."/>
        </authorList>
    </citation>
    <scope>NUCLEOTIDE SEQUENCE [LARGE SCALE GENOMIC DNA]</scope>
    <source>
        <strain evidence="2 3">YIM 13062</strain>
    </source>
</reference>
<dbReference type="Gene3D" id="3.30.420.60">
    <property type="entry name" value="eRF1 domain 2"/>
    <property type="match status" value="1"/>
</dbReference>
<evidence type="ECO:0000313" key="2">
    <source>
        <dbReference type="EMBL" id="NKE08657.1"/>
    </source>
</evidence>
<feature type="region of interest" description="Disordered" evidence="1">
    <location>
        <begin position="1"/>
        <end position="53"/>
    </location>
</feature>
<feature type="compositionally biased region" description="Polar residues" evidence="1">
    <location>
        <begin position="40"/>
        <end position="53"/>
    </location>
</feature>
<proteinExistence type="predicted"/>
<sequence length="217" mass="22981">MAEDSHEVATASTQDEQGQEQEAGYESSESVQKPRGGALSHNQIQRRAEQAVQQNARDIAEHLEKTARSWNPDVLILAGEVQGRTALAAELPPALEEIKHDVERGGAQDERAEEALADELQSIAADLAVKNAADHAGSFEQAKAHNLAVEGVDAVAHAAGVGAVETLLLGTEAKTEQESNVLAACVRTDAELELMDLDAQDGVAAILRFDVSDFPGS</sequence>